<dbReference type="InterPro" id="IPR027417">
    <property type="entry name" value="P-loop_NTPase"/>
</dbReference>
<evidence type="ECO:0000256" key="2">
    <source>
        <dbReference type="ARBA" id="ARBA00008806"/>
    </source>
</evidence>
<name>A0ABR5AQQ8_BACBA</name>
<feature type="compositionally biased region" description="Acidic residues" evidence="7">
    <location>
        <begin position="733"/>
        <end position="746"/>
    </location>
</feature>
<reference evidence="9 10" key="1">
    <citation type="submission" date="2015-01" db="EMBL/GenBank/DDBJ databases">
        <title>Genome Assembly of Bacillus badius MTCC 1458.</title>
        <authorList>
            <person name="Verma A."/>
            <person name="Khatri I."/>
            <person name="Mual P."/>
            <person name="Subramanian S."/>
            <person name="Krishnamurthi S."/>
        </authorList>
    </citation>
    <scope>NUCLEOTIDE SEQUENCE [LARGE SCALE GENOMIC DNA]</scope>
    <source>
        <strain evidence="9 10">MTCC 1458</strain>
    </source>
</reference>
<dbReference type="PANTHER" id="PTHR37937">
    <property type="entry name" value="CONJUGATIVE TRANSFER: DNA TRANSPORT"/>
    <property type="match status" value="1"/>
</dbReference>
<keyword evidence="3" id="KW-1003">Cell membrane</keyword>
<dbReference type="Gene3D" id="3.40.50.300">
    <property type="entry name" value="P-loop containing nucleotide triphosphate hydrolases"/>
    <property type="match status" value="2"/>
</dbReference>
<dbReference type="Proteomes" id="UP000031982">
    <property type="component" value="Unassembled WGS sequence"/>
</dbReference>
<accession>A0ABR5AQQ8</accession>
<evidence type="ECO:0000256" key="5">
    <source>
        <dbReference type="ARBA" id="ARBA00022989"/>
    </source>
</evidence>
<dbReference type="EMBL" id="JXLP01000018">
    <property type="protein sequence ID" value="KIL77089.1"/>
    <property type="molecule type" value="Genomic_DNA"/>
</dbReference>
<comment type="subcellular location">
    <subcellularLocation>
        <location evidence="1">Cell membrane</location>
        <topology evidence="1">Multi-pass membrane protein</topology>
    </subcellularLocation>
</comment>
<dbReference type="InterPro" id="IPR003688">
    <property type="entry name" value="TraG/VirD4"/>
</dbReference>
<dbReference type="SUPFAM" id="SSF52540">
    <property type="entry name" value="P-loop containing nucleoside triphosphate hydrolases"/>
    <property type="match status" value="1"/>
</dbReference>
<feature type="region of interest" description="Disordered" evidence="7">
    <location>
        <begin position="727"/>
        <end position="746"/>
    </location>
</feature>
<keyword evidence="10" id="KW-1185">Reference proteome</keyword>
<dbReference type="CDD" id="cd01127">
    <property type="entry name" value="TrwB_TraG_TraD_VirD4"/>
    <property type="match status" value="1"/>
</dbReference>
<dbReference type="PANTHER" id="PTHR37937:SF1">
    <property type="entry name" value="CONJUGATIVE TRANSFER: DNA TRANSPORT"/>
    <property type="match status" value="1"/>
</dbReference>
<keyword evidence="4 8" id="KW-0812">Transmembrane</keyword>
<dbReference type="Pfam" id="PF02534">
    <property type="entry name" value="T4SS-DNA_transf"/>
    <property type="match status" value="1"/>
</dbReference>
<evidence type="ECO:0000256" key="6">
    <source>
        <dbReference type="ARBA" id="ARBA00023136"/>
    </source>
</evidence>
<evidence type="ECO:0000313" key="10">
    <source>
        <dbReference type="Proteomes" id="UP000031982"/>
    </source>
</evidence>
<sequence length="756" mass="85883">MKDRAILERLANTKVLMILVSGFLFVSFFLANFLLAFLQELLMALKQFSENPETVDFSLEWGSFFVFQKTLLPFYIGFYIIALIGVVKFIYNVRMNYQSLNEGQHGTSEFETVKELKKQYKVIPASEKEYEGHGGVIVAGLQEKHRPYRLLIDEGPIHSMVIGITRSGKGETFVVPMIDVISRAKEKASMVVNDPKGELAAASYETLKERGYEVYVFNLIQQQMSMGFNPLEIVVDAWKKGQTSFAQQYANSVAFSLYNDPNAKDPYWSNSAKSLVTAIILALTEDAVATGKEEKVNMYSVANFLSTLGSDNDDQGNNALDLFFKSRAENNPARMMYATSNFAAGNTRASIFSTAMDKLQIFTLEPNAKLTSYNSLPLTRIGFGDKPVAIFMATPDYDESNHVLASIFVSQLYRINAEKATMSPSGKMKRQVHFLLDEFGNMPTVDGMSSMVTVGAGRGFRFHLIVQAYSQLKTKYGDEADTIIGNCSNQIYILTKDQKTAEQFSSLVGKKTITDVSRSGKLLSTDKSHSESTKERPLLMPDELMRLKEGESVVVRANKRQDNKRRKIEPKPIYNRGVTAHKFRWEYLADDFDTSKSLMELPILSNDYHDMNLREMVFTTKTESDQFVPIVSLIGKEAFLQFKKEVRKLLIITGEDLPLNNIDEWTAIQLFSYLTFQTECDPGLFTMIVNKCLATYLPESVTNDWVERMKLVREKQQEQKNEINKLEDRLEKENEENYSDCGDEEDIKQQLKNEIM</sequence>
<gene>
    <name evidence="9" type="ORF">SD77_1841</name>
</gene>
<evidence type="ECO:0000313" key="9">
    <source>
        <dbReference type="EMBL" id="KIL77089.1"/>
    </source>
</evidence>
<proteinExistence type="inferred from homology"/>
<evidence type="ECO:0000256" key="4">
    <source>
        <dbReference type="ARBA" id="ARBA00022692"/>
    </source>
</evidence>
<comment type="similarity">
    <text evidence="2">Belongs to the VirD4/TraG family.</text>
</comment>
<evidence type="ECO:0000256" key="8">
    <source>
        <dbReference type="SAM" id="Phobius"/>
    </source>
</evidence>
<comment type="caution">
    <text evidence="9">The sequence shown here is derived from an EMBL/GenBank/DDBJ whole genome shotgun (WGS) entry which is preliminary data.</text>
</comment>
<feature type="transmembrane region" description="Helical" evidence="8">
    <location>
        <begin position="72"/>
        <end position="91"/>
    </location>
</feature>
<keyword evidence="5 8" id="KW-1133">Transmembrane helix</keyword>
<evidence type="ECO:0000256" key="1">
    <source>
        <dbReference type="ARBA" id="ARBA00004651"/>
    </source>
</evidence>
<evidence type="ECO:0000256" key="7">
    <source>
        <dbReference type="SAM" id="MobiDB-lite"/>
    </source>
</evidence>
<evidence type="ECO:0000256" key="3">
    <source>
        <dbReference type="ARBA" id="ARBA00022475"/>
    </source>
</evidence>
<dbReference type="NCBIfam" id="NF045973">
    <property type="entry name" value="conju_CD1115"/>
    <property type="match status" value="1"/>
</dbReference>
<protein>
    <submittedName>
        <fullName evidence="9">Conjugation protein, TraG/TraD family</fullName>
    </submittedName>
</protein>
<dbReference type="InterPro" id="IPR051539">
    <property type="entry name" value="T4SS-coupling_protein"/>
</dbReference>
<feature type="transmembrane region" description="Helical" evidence="8">
    <location>
        <begin position="15"/>
        <end position="38"/>
    </location>
</feature>
<organism evidence="9 10">
    <name type="scientific">Bacillus badius</name>
    <dbReference type="NCBI Taxonomy" id="1455"/>
    <lineage>
        <taxon>Bacteria</taxon>
        <taxon>Bacillati</taxon>
        <taxon>Bacillota</taxon>
        <taxon>Bacilli</taxon>
        <taxon>Bacillales</taxon>
        <taxon>Bacillaceae</taxon>
        <taxon>Pseudobacillus</taxon>
    </lineage>
</organism>
<keyword evidence="6 8" id="KW-0472">Membrane</keyword>